<evidence type="ECO:0008006" key="3">
    <source>
        <dbReference type="Google" id="ProtNLM"/>
    </source>
</evidence>
<evidence type="ECO:0000313" key="1">
    <source>
        <dbReference type="EMBL" id="NDL38827.1"/>
    </source>
</evidence>
<dbReference type="GO" id="GO:0007155">
    <property type="term" value="P:cell adhesion"/>
    <property type="evidence" value="ECO:0007669"/>
    <property type="project" value="InterPro"/>
</dbReference>
<dbReference type="Gene3D" id="2.60.40.1090">
    <property type="entry name" value="Fimbrial-type adhesion domain"/>
    <property type="match status" value="1"/>
</dbReference>
<dbReference type="RefSeq" id="WP_011145153.1">
    <property type="nucleotide sequence ID" value="NZ_CAWMTZ010000221.1"/>
</dbReference>
<name>A0A6L9JI51_PHOLM</name>
<gene>
    <name evidence="1" type="ORF">GPY51_08560</name>
</gene>
<dbReference type="KEGG" id="plum:A4R40_03890"/>
<comment type="caution">
    <text evidence="1">The sequence shown here is derived from an EMBL/GenBank/DDBJ whole genome shotgun (WGS) entry which is preliminary data.</text>
</comment>
<sequence>MKKQMMKTSVLAAVLLSMGMGMAHAAAGDVLASNSVVVNGVVGAASCVLNVTDGGASTTSIDLGAINQSAIKSGQLIGTKKIKVELGDCSQVVDSNDNTKLNTGVGLRISGTASTVSADYFAAPGDTNNKLAVAVQNGSKFLKPNDAVSFTKGALLTDVMQELDVGMIAKTPSDVTAGMSVSVPLTFQLIEK</sequence>
<organism evidence="1 2">
    <name type="scientific">Photorhabdus laumondii subsp. laumondii</name>
    <name type="common">Photorhabdus luminescens subsp. laumondii</name>
    <dbReference type="NCBI Taxonomy" id="141679"/>
    <lineage>
        <taxon>Bacteria</taxon>
        <taxon>Pseudomonadati</taxon>
        <taxon>Pseudomonadota</taxon>
        <taxon>Gammaproteobacteria</taxon>
        <taxon>Enterobacterales</taxon>
        <taxon>Morganellaceae</taxon>
        <taxon>Photorhabdus</taxon>
    </lineage>
</organism>
<accession>A0A6L9JI51</accession>
<proteinExistence type="predicted"/>
<dbReference type="InterPro" id="IPR008966">
    <property type="entry name" value="Adhesion_dom_sf"/>
</dbReference>
<reference evidence="1 2" key="1">
    <citation type="submission" date="2019-12" db="EMBL/GenBank/DDBJ databases">
        <title>Engineering Photorhabdus to improve their lethality against agricultural pests.</title>
        <authorList>
            <person name="Machado R.A.R."/>
        </authorList>
    </citation>
    <scope>NUCLEOTIDE SEQUENCE [LARGE SCALE GENOMIC DNA]</scope>
    <source>
        <strain evidence="1 2">EN01</strain>
    </source>
</reference>
<dbReference type="GO" id="GO:0009289">
    <property type="term" value="C:pilus"/>
    <property type="evidence" value="ECO:0007669"/>
    <property type="project" value="InterPro"/>
</dbReference>
<dbReference type="GeneID" id="48847069"/>
<dbReference type="SUPFAM" id="SSF49401">
    <property type="entry name" value="Bacterial adhesins"/>
    <property type="match status" value="1"/>
</dbReference>
<dbReference type="InterPro" id="IPR036937">
    <property type="entry name" value="Adhesion_dom_fimbrial_sf"/>
</dbReference>
<dbReference type="AlphaFoldDB" id="A0A6L9JI51"/>
<dbReference type="Proteomes" id="UP000479300">
    <property type="component" value="Unassembled WGS sequence"/>
</dbReference>
<protein>
    <recommendedName>
        <fullName evidence="3">Fimbrial-type adhesion domain-containing protein</fullName>
    </recommendedName>
</protein>
<dbReference type="EMBL" id="WSFA01000016">
    <property type="protein sequence ID" value="NDL38827.1"/>
    <property type="molecule type" value="Genomic_DNA"/>
</dbReference>
<evidence type="ECO:0000313" key="2">
    <source>
        <dbReference type="Proteomes" id="UP000479300"/>
    </source>
</evidence>